<gene>
    <name evidence="2" type="ORF">RDB_LOCUS144392</name>
</gene>
<dbReference type="Proteomes" id="UP000663831">
    <property type="component" value="Unassembled WGS sequence"/>
</dbReference>
<organism evidence="2 3">
    <name type="scientific">Rhizoctonia solani</name>
    <dbReference type="NCBI Taxonomy" id="456999"/>
    <lineage>
        <taxon>Eukaryota</taxon>
        <taxon>Fungi</taxon>
        <taxon>Dikarya</taxon>
        <taxon>Basidiomycota</taxon>
        <taxon>Agaricomycotina</taxon>
        <taxon>Agaricomycetes</taxon>
        <taxon>Cantharellales</taxon>
        <taxon>Ceratobasidiaceae</taxon>
        <taxon>Rhizoctonia</taxon>
    </lineage>
</organism>
<feature type="compositionally biased region" description="Basic residues" evidence="1">
    <location>
        <begin position="1"/>
        <end position="22"/>
    </location>
</feature>
<evidence type="ECO:0000313" key="2">
    <source>
        <dbReference type="EMBL" id="CAE6521108.1"/>
    </source>
</evidence>
<comment type="caution">
    <text evidence="2">The sequence shown here is derived from an EMBL/GenBank/DDBJ whole genome shotgun (WGS) entry which is preliminary data.</text>
</comment>
<feature type="compositionally biased region" description="Basic and acidic residues" evidence="1">
    <location>
        <begin position="23"/>
        <end position="33"/>
    </location>
</feature>
<reference evidence="2" key="1">
    <citation type="submission" date="2021-01" db="EMBL/GenBank/DDBJ databases">
        <authorList>
            <person name="Kaushik A."/>
        </authorList>
    </citation>
    <scope>NUCLEOTIDE SEQUENCE</scope>
    <source>
        <strain evidence="2">AG3-1AP</strain>
    </source>
</reference>
<proteinExistence type="predicted"/>
<accession>A0A8H3DDE5</accession>
<evidence type="ECO:0000256" key="1">
    <source>
        <dbReference type="SAM" id="MobiDB-lite"/>
    </source>
</evidence>
<protein>
    <submittedName>
        <fullName evidence="2">Uncharacterized protein</fullName>
    </submittedName>
</protein>
<evidence type="ECO:0000313" key="3">
    <source>
        <dbReference type="Proteomes" id="UP000663831"/>
    </source>
</evidence>
<feature type="region of interest" description="Disordered" evidence="1">
    <location>
        <begin position="1"/>
        <end position="36"/>
    </location>
</feature>
<dbReference type="EMBL" id="CAJMWV010006371">
    <property type="protein sequence ID" value="CAE6521108.1"/>
    <property type="molecule type" value="Genomic_DNA"/>
</dbReference>
<dbReference type="AlphaFoldDB" id="A0A8H3DDE5"/>
<sequence>MPPVKPNHKKSRSSRARPYKYSRAKDEEVRAGMKDTSGLYQTTQKVLRKPKKVVSVEDVAAGLSAL</sequence>
<name>A0A8H3DDE5_9AGAM</name>